<protein>
    <recommendedName>
        <fullName evidence="1">DUF5071 domain-containing protein</fullName>
    </recommendedName>
</protein>
<dbReference type="Pfam" id="PF16804">
    <property type="entry name" value="DUF5071"/>
    <property type="match status" value="1"/>
</dbReference>
<keyword evidence="3" id="KW-1185">Reference proteome</keyword>
<dbReference type="InterPro" id="IPR038692">
    <property type="entry name" value="Cthe_2751_sf"/>
</dbReference>
<evidence type="ECO:0000313" key="2">
    <source>
        <dbReference type="EMBL" id="KAL2061392.1"/>
    </source>
</evidence>
<name>A0ABR4BUV3_9HELO</name>
<dbReference type="EMBL" id="JAZHXI010000019">
    <property type="protein sequence ID" value="KAL2061392.1"/>
    <property type="molecule type" value="Genomic_DNA"/>
</dbReference>
<dbReference type="Proteomes" id="UP001595075">
    <property type="component" value="Unassembled WGS sequence"/>
</dbReference>
<evidence type="ECO:0000259" key="1">
    <source>
        <dbReference type="Pfam" id="PF16804"/>
    </source>
</evidence>
<proteinExistence type="predicted"/>
<comment type="caution">
    <text evidence="2">The sequence shown here is derived from an EMBL/GenBank/DDBJ whole genome shotgun (WGS) entry which is preliminary data.</text>
</comment>
<feature type="domain" description="DUF5071" evidence="1">
    <location>
        <begin position="2"/>
        <end position="118"/>
    </location>
</feature>
<sequence>MDVEAMRYLTTLDADTLAPLIPHLLTWIQDINWPVASPVIHLLRKYPFVIVEPVRKVLRDEAGEKDDGGWKFNCLNYLVVEMNPEYQILLNEEIVRMATSPTKEEAEWETVEIAKDILRKLHLAVQK</sequence>
<evidence type="ECO:0000313" key="3">
    <source>
        <dbReference type="Proteomes" id="UP001595075"/>
    </source>
</evidence>
<dbReference type="CDD" id="cd11743">
    <property type="entry name" value="Cthe_2751_like"/>
    <property type="match status" value="1"/>
</dbReference>
<dbReference type="Gene3D" id="1.25.40.750">
    <property type="entry name" value="Domain of unknown function DUF5071"/>
    <property type="match status" value="1"/>
</dbReference>
<dbReference type="InterPro" id="IPR031837">
    <property type="entry name" value="DUF5071"/>
</dbReference>
<accession>A0ABR4BUV3</accession>
<gene>
    <name evidence="2" type="ORF">VTL71DRAFT_7665</name>
</gene>
<reference evidence="2 3" key="1">
    <citation type="journal article" date="2024" name="Commun. Biol.">
        <title>Comparative genomic analysis of thermophilic fungi reveals convergent evolutionary adaptations and gene losses.</title>
        <authorList>
            <person name="Steindorff A.S."/>
            <person name="Aguilar-Pontes M.V."/>
            <person name="Robinson A.J."/>
            <person name="Andreopoulos B."/>
            <person name="LaButti K."/>
            <person name="Kuo A."/>
            <person name="Mondo S."/>
            <person name="Riley R."/>
            <person name="Otillar R."/>
            <person name="Haridas S."/>
            <person name="Lipzen A."/>
            <person name="Grimwood J."/>
            <person name="Schmutz J."/>
            <person name="Clum A."/>
            <person name="Reid I.D."/>
            <person name="Moisan M.C."/>
            <person name="Butler G."/>
            <person name="Nguyen T.T.M."/>
            <person name="Dewar K."/>
            <person name="Conant G."/>
            <person name="Drula E."/>
            <person name="Henrissat B."/>
            <person name="Hansel C."/>
            <person name="Singer S."/>
            <person name="Hutchinson M.I."/>
            <person name="de Vries R.P."/>
            <person name="Natvig D.O."/>
            <person name="Powell A.J."/>
            <person name="Tsang A."/>
            <person name="Grigoriev I.V."/>
        </authorList>
    </citation>
    <scope>NUCLEOTIDE SEQUENCE [LARGE SCALE GENOMIC DNA]</scope>
    <source>
        <strain evidence="2 3">CBS 494.80</strain>
    </source>
</reference>
<organism evidence="2 3">
    <name type="scientific">Oculimacula yallundae</name>
    <dbReference type="NCBI Taxonomy" id="86028"/>
    <lineage>
        <taxon>Eukaryota</taxon>
        <taxon>Fungi</taxon>
        <taxon>Dikarya</taxon>
        <taxon>Ascomycota</taxon>
        <taxon>Pezizomycotina</taxon>
        <taxon>Leotiomycetes</taxon>
        <taxon>Helotiales</taxon>
        <taxon>Ploettnerulaceae</taxon>
        <taxon>Oculimacula</taxon>
    </lineage>
</organism>